<dbReference type="Proteomes" id="UP000007089">
    <property type="component" value="Chromosome"/>
</dbReference>
<sequence>MSGHGHHGDGGGHGHGAHGAGGHRHGQGHGDHAPGRDRHGNPEDLAAYLAKLEGADRAAWQKPDAVVEALRLPDGGVACDAGAGPGYFSLRMARAVGPRGRVYAIDVEPRMIALLRERARDAGVDNVHPLLSTDGAPALPPEPCDAILVVNTFHHFHDGAADLRRLASRLKPGGRLVNVDFQPGELPVGPPPDHKVSREDFLAAAHQAGLELAEEHAFLPYQYFLSLRRAG</sequence>
<dbReference type="HOGENOM" id="CLU_037990_16_0_7"/>
<dbReference type="AlphaFoldDB" id="B8JH78"/>
<dbReference type="Pfam" id="PF13649">
    <property type="entry name" value="Methyltransf_25"/>
    <property type="match status" value="1"/>
</dbReference>
<dbReference type="GO" id="GO:0032259">
    <property type="term" value="P:methylation"/>
    <property type="evidence" value="ECO:0007669"/>
    <property type="project" value="UniProtKB-KW"/>
</dbReference>
<keyword evidence="1" id="KW-0808">Transferase</keyword>
<evidence type="ECO:0000256" key="1">
    <source>
        <dbReference type="ARBA" id="ARBA00022679"/>
    </source>
</evidence>
<dbReference type="EMBL" id="CP001359">
    <property type="protein sequence ID" value="ACL64780.1"/>
    <property type="molecule type" value="Genomic_DNA"/>
</dbReference>
<dbReference type="GO" id="GO:0008168">
    <property type="term" value="F:methyltransferase activity"/>
    <property type="evidence" value="ECO:0007669"/>
    <property type="project" value="UniProtKB-KW"/>
</dbReference>
<keyword evidence="4" id="KW-0489">Methyltransferase</keyword>
<accession>B8JH78</accession>
<proteinExistence type="predicted"/>
<dbReference type="Gene3D" id="3.40.50.150">
    <property type="entry name" value="Vaccinia Virus protein VP39"/>
    <property type="match status" value="1"/>
</dbReference>
<dbReference type="PANTHER" id="PTHR43861">
    <property type="entry name" value="TRANS-ACONITATE 2-METHYLTRANSFERASE-RELATED"/>
    <property type="match status" value="1"/>
</dbReference>
<name>B8JH78_ANAD2</name>
<dbReference type="InterPro" id="IPR029063">
    <property type="entry name" value="SAM-dependent_MTases_sf"/>
</dbReference>
<dbReference type="SUPFAM" id="SSF53335">
    <property type="entry name" value="S-adenosyl-L-methionine-dependent methyltransferases"/>
    <property type="match status" value="1"/>
</dbReference>
<feature type="region of interest" description="Disordered" evidence="2">
    <location>
        <begin position="1"/>
        <end position="42"/>
    </location>
</feature>
<evidence type="ECO:0000313" key="4">
    <source>
        <dbReference type="EMBL" id="ACL64780.1"/>
    </source>
</evidence>
<dbReference type="CDD" id="cd02440">
    <property type="entry name" value="AdoMet_MTases"/>
    <property type="match status" value="1"/>
</dbReference>
<evidence type="ECO:0000256" key="2">
    <source>
        <dbReference type="SAM" id="MobiDB-lite"/>
    </source>
</evidence>
<dbReference type="KEGG" id="acp:A2cp1_1436"/>
<feature type="domain" description="Methyltransferase" evidence="3">
    <location>
        <begin position="79"/>
        <end position="174"/>
    </location>
</feature>
<evidence type="ECO:0000259" key="3">
    <source>
        <dbReference type="Pfam" id="PF13649"/>
    </source>
</evidence>
<keyword evidence="5" id="KW-1185">Reference proteome</keyword>
<gene>
    <name evidence="4" type="ordered locus">A2cp1_1436</name>
</gene>
<feature type="compositionally biased region" description="Basic and acidic residues" evidence="2">
    <location>
        <begin position="28"/>
        <end position="42"/>
    </location>
</feature>
<organism evidence="4 5">
    <name type="scientific">Anaeromyxobacter dehalogenans (strain ATCC BAA-258 / DSM 21875 / 2CP-1)</name>
    <dbReference type="NCBI Taxonomy" id="455488"/>
    <lineage>
        <taxon>Bacteria</taxon>
        <taxon>Pseudomonadati</taxon>
        <taxon>Myxococcota</taxon>
        <taxon>Myxococcia</taxon>
        <taxon>Myxococcales</taxon>
        <taxon>Cystobacterineae</taxon>
        <taxon>Anaeromyxobacteraceae</taxon>
        <taxon>Anaeromyxobacter</taxon>
    </lineage>
</organism>
<dbReference type="RefSeq" id="WP_012632734.1">
    <property type="nucleotide sequence ID" value="NC_011891.1"/>
</dbReference>
<feature type="compositionally biased region" description="Basic and acidic residues" evidence="2">
    <location>
        <begin position="1"/>
        <end position="12"/>
    </location>
</feature>
<reference evidence="4" key="1">
    <citation type="submission" date="2009-01" db="EMBL/GenBank/DDBJ databases">
        <title>Complete sequence of Anaeromyxobacter dehalogenans 2CP-1.</title>
        <authorList>
            <consortium name="US DOE Joint Genome Institute"/>
            <person name="Lucas S."/>
            <person name="Copeland A."/>
            <person name="Lapidus A."/>
            <person name="Glavina del Rio T."/>
            <person name="Dalin E."/>
            <person name="Tice H."/>
            <person name="Bruce D."/>
            <person name="Goodwin L."/>
            <person name="Pitluck S."/>
            <person name="Saunders E."/>
            <person name="Brettin T."/>
            <person name="Detter J.C."/>
            <person name="Han C."/>
            <person name="Larimer F."/>
            <person name="Land M."/>
            <person name="Hauser L."/>
            <person name="Kyrpides N."/>
            <person name="Ovchinnikova G."/>
            <person name="Beliaev A.S."/>
            <person name="Richardson P."/>
        </authorList>
    </citation>
    <scope>NUCLEOTIDE SEQUENCE</scope>
    <source>
        <strain evidence="4">2CP-1</strain>
    </source>
</reference>
<evidence type="ECO:0000313" key="5">
    <source>
        <dbReference type="Proteomes" id="UP000007089"/>
    </source>
</evidence>
<dbReference type="InterPro" id="IPR041698">
    <property type="entry name" value="Methyltransf_25"/>
</dbReference>
<protein>
    <submittedName>
        <fullName evidence="4">Methyltransferase type 11</fullName>
    </submittedName>
</protein>